<feature type="transmembrane region" description="Helical" evidence="1">
    <location>
        <begin position="121"/>
        <end position="140"/>
    </location>
</feature>
<protein>
    <submittedName>
        <fullName evidence="2">Uncharacterized protein</fullName>
    </submittedName>
</protein>
<dbReference type="EMBL" id="BKCJ011116639">
    <property type="protein sequence ID" value="GFC88637.1"/>
    <property type="molecule type" value="Genomic_DNA"/>
</dbReference>
<gene>
    <name evidence="2" type="ORF">Tci_860607</name>
</gene>
<keyword evidence="1" id="KW-0472">Membrane</keyword>
<proteinExistence type="predicted"/>
<keyword evidence="1" id="KW-0812">Transmembrane</keyword>
<evidence type="ECO:0000313" key="2">
    <source>
        <dbReference type="EMBL" id="GFC88637.1"/>
    </source>
</evidence>
<evidence type="ECO:0000256" key="1">
    <source>
        <dbReference type="SAM" id="Phobius"/>
    </source>
</evidence>
<feature type="non-terminal residue" evidence="2">
    <location>
        <position position="1"/>
    </location>
</feature>
<comment type="caution">
    <text evidence="2">The sequence shown here is derived from an EMBL/GenBank/DDBJ whole genome shotgun (WGS) entry which is preliminary data.</text>
</comment>
<sequence length="161" mass="18535">RVTLIVDMADAAMIKFNSASDSDDNPLPYAPYASWEMVPSLLGFVHAYHDMARHTKHFTTLRKLLHMVEKTDLQKLLGAVDKLYQKEEPDTFDLLLTASAFAAGDYILVHKFMCWRRWMDGLHSSMLILLFDPWFLVLVFNNTTYGFQLTMVNSQEKVDSP</sequence>
<keyword evidence="1" id="KW-1133">Transmembrane helix</keyword>
<reference evidence="2" key="1">
    <citation type="journal article" date="2019" name="Sci. Rep.">
        <title>Draft genome of Tanacetum cinerariifolium, the natural source of mosquito coil.</title>
        <authorList>
            <person name="Yamashiro T."/>
            <person name="Shiraishi A."/>
            <person name="Satake H."/>
            <person name="Nakayama K."/>
        </authorList>
    </citation>
    <scope>NUCLEOTIDE SEQUENCE</scope>
</reference>
<organism evidence="2">
    <name type="scientific">Tanacetum cinerariifolium</name>
    <name type="common">Dalmatian daisy</name>
    <name type="synonym">Chrysanthemum cinerariifolium</name>
    <dbReference type="NCBI Taxonomy" id="118510"/>
    <lineage>
        <taxon>Eukaryota</taxon>
        <taxon>Viridiplantae</taxon>
        <taxon>Streptophyta</taxon>
        <taxon>Embryophyta</taxon>
        <taxon>Tracheophyta</taxon>
        <taxon>Spermatophyta</taxon>
        <taxon>Magnoliopsida</taxon>
        <taxon>eudicotyledons</taxon>
        <taxon>Gunneridae</taxon>
        <taxon>Pentapetalae</taxon>
        <taxon>asterids</taxon>
        <taxon>campanulids</taxon>
        <taxon>Asterales</taxon>
        <taxon>Asteraceae</taxon>
        <taxon>Asteroideae</taxon>
        <taxon>Anthemideae</taxon>
        <taxon>Anthemidinae</taxon>
        <taxon>Tanacetum</taxon>
    </lineage>
</organism>
<dbReference type="AlphaFoldDB" id="A0A699RVD1"/>
<accession>A0A699RVD1</accession>
<name>A0A699RVD1_TANCI</name>